<dbReference type="GO" id="GO:0005737">
    <property type="term" value="C:cytoplasm"/>
    <property type="evidence" value="ECO:0007669"/>
    <property type="project" value="TreeGrafter"/>
</dbReference>
<dbReference type="Pfam" id="PF03959">
    <property type="entry name" value="FSH1"/>
    <property type="match status" value="1"/>
</dbReference>
<accession>A0AAJ0DAD8</accession>
<comment type="caution">
    <text evidence="3">The sequence shown here is derived from an EMBL/GenBank/DDBJ whole genome shotgun (WGS) entry which is preliminary data.</text>
</comment>
<dbReference type="GO" id="GO:0019748">
    <property type="term" value="P:secondary metabolic process"/>
    <property type="evidence" value="ECO:0007669"/>
    <property type="project" value="TreeGrafter"/>
</dbReference>
<dbReference type="InterPro" id="IPR029058">
    <property type="entry name" value="AB_hydrolase_fold"/>
</dbReference>
<keyword evidence="1" id="KW-0378">Hydrolase</keyword>
<dbReference type="PANTHER" id="PTHR48070">
    <property type="entry name" value="ESTERASE OVCA2"/>
    <property type="match status" value="1"/>
</dbReference>
<dbReference type="AlphaFoldDB" id="A0AAJ0DAD8"/>
<keyword evidence="4" id="KW-1185">Reference proteome</keyword>
<evidence type="ECO:0000313" key="3">
    <source>
        <dbReference type="EMBL" id="KAK3046349.1"/>
    </source>
</evidence>
<proteinExistence type="predicted"/>
<name>A0AAJ0DAD8_9PEZI</name>
<dbReference type="InterPro" id="IPR050593">
    <property type="entry name" value="LovG"/>
</dbReference>
<protein>
    <recommendedName>
        <fullName evidence="2">Serine hydrolase domain-containing protein</fullName>
    </recommendedName>
</protein>
<dbReference type="PANTHER" id="PTHR48070:SF4">
    <property type="entry name" value="ESTERASE ALNB"/>
    <property type="match status" value="1"/>
</dbReference>
<dbReference type="InterPro" id="IPR005645">
    <property type="entry name" value="FSH-like_dom"/>
</dbReference>
<evidence type="ECO:0000313" key="4">
    <source>
        <dbReference type="Proteomes" id="UP001271007"/>
    </source>
</evidence>
<organism evidence="3 4">
    <name type="scientific">Extremus antarcticus</name>
    <dbReference type="NCBI Taxonomy" id="702011"/>
    <lineage>
        <taxon>Eukaryota</taxon>
        <taxon>Fungi</taxon>
        <taxon>Dikarya</taxon>
        <taxon>Ascomycota</taxon>
        <taxon>Pezizomycotina</taxon>
        <taxon>Dothideomycetes</taxon>
        <taxon>Dothideomycetidae</taxon>
        <taxon>Mycosphaerellales</taxon>
        <taxon>Extremaceae</taxon>
        <taxon>Extremus</taxon>
    </lineage>
</organism>
<evidence type="ECO:0000256" key="1">
    <source>
        <dbReference type="ARBA" id="ARBA00022801"/>
    </source>
</evidence>
<dbReference type="Proteomes" id="UP001271007">
    <property type="component" value="Unassembled WGS sequence"/>
</dbReference>
<dbReference type="Gene3D" id="3.40.50.1820">
    <property type="entry name" value="alpha/beta hydrolase"/>
    <property type="match status" value="1"/>
</dbReference>
<reference evidence="3" key="1">
    <citation type="submission" date="2023-04" db="EMBL/GenBank/DDBJ databases">
        <title>Black Yeasts Isolated from many extreme environments.</title>
        <authorList>
            <person name="Coleine C."/>
            <person name="Stajich J.E."/>
            <person name="Selbmann L."/>
        </authorList>
    </citation>
    <scope>NUCLEOTIDE SEQUENCE</scope>
    <source>
        <strain evidence="3">CCFEE 5312</strain>
    </source>
</reference>
<gene>
    <name evidence="3" type="ORF">LTR09_012165</name>
</gene>
<dbReference type="SUPFAM" id="SSF53474">
    <property type="entry name" value="alpha/beta-Hydrolases"/>
    <property type="match status" value="1"/>
</dbReference>
<feature type="domain" description="Serine hydrolase" evidence="2">
    <location>
        <begin position="1"/>
        <end position="285"/>
    </location>
</feature>
<evidence type="ECO:0000259" key="2">
    <source>
        <dbReference type="Pfam" id="PF03959"/>
    </source>
</evidence>
<sequence>MRILCLHGYGTSGDIMKLQLDAFIRQADASYEFVFLGGEFECPKAKGIGNLYDGPTFCFMESVRPHDVRNALDYLEHFVVEEGPFDGLIGFSQGASLALTYLLQHATDTSSGGDSDAHNNAFALKWAVFLSAIPAFSADASFNADLYRNLTDHDRALLEDFPYNNADIDFEAFSGQPRRAIAFQSFATMFDGCLSAEVVDQDYDHGFDPLKHNYCGADRSVPRIMHPELLPADVRIRIPTVHVTGVKDERDLIASSRLMERVCEPKLVQSLTHSGGHDVPRTMKDSRALVKAVDYAIRQSVHDLQ</sequence>
<dbReference type="EMBL" id="JAWDJX010000098">
    <property type="protein sequence ID" value="KAK3046349.1"/>
    <property type="molecule type" value="Genomic_DNA"/>
</dbReference>
<dbReference type="GO" id="GO:0016787">
    <property type="term" value="F:hydrolase activity"/>
    <property type="evidence" value="ECO:0007669"/>
    <property type="project" value="UniProtKB-KW"/>
</dbReference>
<dbReference type="GO" id="GO:0005634">
    <property type="term" value="C:nucleus"/>
    <property type="evidence" value="ECO:0007669"/>
    <property type="project" value="TreeGrafter"/>
</dbReference>